<dbReference type="InterPro" id="IPR022938">
    <property type="entry name" value="SRP19_arc-type"/>
</dbReference>
<evidence type="ECO:0000256" key="2">
    <source>
        <dbReference type="ARBA" id="ARBA00022490"/>
    </source>
</evidence>
<dbReference type="GO" id="GO:0006617">
    <property type="term" value="P:SRP-dependent cotranslational protein targeting to membrane, signal sequence recognition"/>
    <property type="evidence" value="ECO:0007669"/>
    <property type="project" value="TreeGrafter"/>
</dbReference>
<proteinExistence type="inferred from homology"/>
<dbReference type="HAMAP" id="MF_00305">
    <property type="entry name" value="SRP19"/>
    <property type="match status" value="1"/>
</dbReference>
<dbReference type="GO" id="GO:0008312">
    <property type="term" value="F:7S RNA binding"/>
    <property type="evidence" value="ECO:0007669"/>
    <property type="project" value="InterPro"/>
</dbReference>
<evidence type="ECO:0000256" key="3">
    <source>
        <dbReference type="ARBA" id="ARBA00023135"/>
    </source>
</evidence>
<dbReference type="Gene3D" id="3.30.56.30">
    <property type="entry name" value="Signal recognition particle, SRP19-like subunit"/>
    <property type="match status" value="1"/>
</dbReference>
<dbReference type="AlphaFoldDB" id="A0A0F9JUG0"/>
<organism evidence="5">
    <name type="scientific">marine sediment metagenome</name>
    <dbReference type="NCBI Taxonomy" id="412755"/>
    <lineage>
        <taxon>unclassified sequences</taxon>
        <taxon>metagenomes</taxon>
        <taxon>ecological metagenomes</taxon>
    </lineage>
</organism>
<name>A0A0F9JUG0_9ZZZZ</name>
<dbReference type="PANTHER" id="PTHR17453:SF0">
    <property type="entry name" value="SIGNAL RECOGNITION PARTICLE 19 KDA PROTEIN"/>
    <property type="match status" value="1"/>
</dbReference>
<reference evidence="5" key="1">
    <citation type="journal article" date="2015" name="Nature">
        <title>Complex archaea that bridge the gap between prokaryotes and eukaryotes.</title>
        <authorList>
            <person name="Spang A."/>
            <person name="Saw J.H."/>
            <person name="Jorgensen S.L."/>
            <person name="Zaremba-Niedzwiedzka K."/>
            <person name="Martijn J."/>
            <person name="Lind A.E."/>
            <person name="van Eijk R."/>
            <person name="Schleper C."/>
            <person name="Guy L."/>
            <person name="Ettema T.J."/>
        </authorList>
    </citation>
    <scope>NUCLEOTIDE SEQUENCE</scope>
</reference>
<evidence type="ECO:0000256" key="1">
    <source>
        <dbReference type="ARBA" id="ARBA00004496"/>
    </source>
</evidence>
<protein>
    <recommendedName>
        <fullName evidence="6">SRP19</fullName>
    </recommendedName>
</protein>
<dbReference type="EMBL" id="LAZR01010595">
    <property type="protein sequence ID" value="KKM66126.1"/>
    <property type="molecule type" value="Genomic_DNA"/>
</dbReference>
<accession>A0A0F9JUG0</accession>
<keyword evidence="2" id="KW-0963">Cytoplasm</keyword>
<comment type="subcellular location">
    <subcellularLocation>
        <location evidence="1">Cytoplasm</location>
    </subcellularLocation>
</comment>
<keyword evidence="3" id="KW-0733">Signal recognition particle</keyword>
<evidence type="ECO:0000256" key="4">
    <source>
        <dbReference type="ARBA" id="ARBA00023274"/>
    </source>
</evidence>
<dbReference type="PANTHER" id="PTHR17453">
    <property type="entry name" value="SIGNAL RECOGNITION PARTICLE 19 KD PROTEIN"/>
    <property type="match status" value="1"/>
</dbReference>
<dbReference type="SUPFAM" id="SSF69695">
    <property type="entry name" value="SRP19"/>
    <property type="match status" value="1"/>
</dbReference>
<evidence type="ECO:0008006" key="6">
    <source>
        <dbReference type="Google" id="ProtNLM"/>
    </source>
</evidence>
<comment type="caution">
    <text evidence="5">The sequence shown here is derived from an EMBL/GenBank/DDBJ whole genome shotgun (WGS) entry which is preliminary data.</text>
</comment>
<evidence type="ECO:0000313" key="5">
    <source>
        <dbReference type="EMBL" id="KKM66126.1"/>
    </source>
</evidence>
<sequence>MRSRKPFLIFWTQYFDAKKSRSQGRRLPKKFAIEKISPTDITKAAQRLGYSVEIEQNFRYPRSWWENPGRVLINTKGKKKSKVILEIAKEIRKVQ</sequence>
<gene>
    <name evidence="5" type="ORF">LCGC14_1484280</name>
</gene>
<dbReference type="GO" id="GO:0005786">
    <property type="term" value="C:signal recognition particle, endoplasmic reticulum targeting"/>
    <property type="evidence" value="ECO:0007669"/>
    <property type="project" value="UniProtKB-KW"/>
</dbReference>
<dbReference type="InterPro" id="IPR002778">
    <property type="entry name" value="Signal_recog_particle_SRP19"/>
</dbReference>
<dbReference type="Pfam" id="PF01922">
    <property type="entry name" value="SRP19"/>
    <property type="match status" value="1"/>
</dbReference>
<keyword evidence="4" id="KW-0687">Ribonucleoprotein</keyword>
<dbReference type="InterPro" id="IPR036521">
    <property type="entry name" value="SRP19-like_sf"/>
</dbReference>